<accession>A0ABR0F4A5</accession>
<dbReference type="CDD" id="cd18808">
    <property type="entry name" value="SF1_C_Upf1"/>
    <property type="match status" value="1"/>
</dbReference>
<keyword evidence="4 5" id="KW-0067">ATP-binding</keyword>
<evidence type="ECO:0000256" key="3">
    <source>
        <dbReference type="ARBA" id="ARBA00022806"/>
    </source>
</evidence>
<dbReference type="Pfam" id="PF23576">
    <property type="entry name" value="SEN1_barrel"/>
    <property type="match status" value="1"/>
</dbReference>
<dbReference type="InterPro" id="IPR024481">
    <property type="entry name" value="Helicase_Sen1_N"/>
</dbReference>
<keyword evidence="2 5" id="KW-0378">Hydrolase</keyword>
<dbReference type="Proteomes" id="UP001305779">
    <property type="component" value="Unassembled WGS sequence"/>
</dbReference>
<gene>
    <name evidence="8" type="ORF">PRZ48_002518</name>
</gene>
<sequence>MAMQIVYAVEDLKTLDEGLHWFCPRPTSDDPTIYYDEDFGGAEPDESEEKKAVRLEQVKEAIARKEKALFACQMFAFDGPDAKPYQDWLDTGLRKQLGRCDICIREFHRSRTSYREKLEDEYPPEDVHTFMGKFDTLNNARITAGLTSLTDTLMDLPPEERSLKNAGTEGIYALFESLNCKPFLNNEDLLRSVFDKPFRLVQTKKKVTLANVPPGMIAFLFSDNEDRCTWAERNFTKVKRTILPNEFEYSVKPFLQPAAGRVHITQLELAFLPRFWRATRTIVSKLDKSLITNHLRAMDINLYTLSLEHFQVDSTHFIDLINTYRVLLELAPDDFWDAMGSASPQNVIDTICRAPGFERMLKVAEERQHGPYEYLKQQMAWVNAFTCSIKPANLVQPLRTILDLFLHKYQAEEYPHSTSRVTWEIGLSCLLEAVNRVAKVVEGGPVYTHLVEAVANDHIGVILEELEGIETKTEMTVTQTQTLGLQIVENVLALDVKGLKRDRRMIEKTRDLDHEIGLTSQNVWKTTMQHIKPGYPVLVMSILSGLTGLVELETIPSKTVKSAPKQAEAWNKALERVHGYVTNDLLDRIDSFEPDQLVDLFQEASAVRGIMSLLFNSNDQVHNSALGLLKTLSAEDSRRDSIMHVVQIFLGTALAAVANTLKLISDAKVFGPCIVLLKLCRDIYSCLCDSQDGVLRSKTLSSNADISALRIFWVRTWGVLETMFEQTEAWSSQGYDKTVMQEFCRETMDFADFAFDQYSIIAGTLESNSKESGTDVGKQLLQQPSSTFKVITKWLRLRDDYLIAKAVSLTSKILTRLHAVGIKVSTSAAQYVEDIVTSSSTRDAKVKTRLTMQQKAELQRALEEHLGGALTSSLESVGAPRKKQSSLQGWATPGMESRSGSTTPSTAAKPKGVIDLDKWSSAADRKEKKPMQKLPSLAQQKAAQQQQDDQKTFLAKRKQALAEKEKQRQAALAKANLGAGSGVSGIGNYGKDHSTAGQTVMVDDADLDSEEDDDDDLDDDLFGESKKPKKEQRPQLDVSGATGLKPEVKKGPTRIQRSARSFKDMRARLAPDLGPLHRTMLGWDFFHEGDFPPRTSENDFAAVDNTFTNPVTYQQTFEPLLLLEAWQGMVRSREENSSKPYEIKVQNRSNVDQFVEISSFISHQDNRDLSLQEGDIILFSKAKKPADDPQSPNCLARIYRVKRQKAHLEIVYQVMPSSKLAPQLTMQTIIYGLKVQSITPLEREFGALKGLQYYDLCNQIVRAKPSPRITFSDRQISQLQDVYNLNKAQSEAINAALENEGFSLIQGPPGSGKTKTIVAIVGGLLTQTLSSSAVGATRISMPKANGNTNVIGDAPSKKLLVCAPSNAAVDELVMRMKEGVKTKSGALHKINVVRIGRSDAIKNEVQDVTIDELVSKKLGNSSQADMKQREQTAQLFKEHEQVSAKLRELYDRRNASETGENKLEPAQRKEVEDAISAVKRRKAELGTRIDNVKDQERNAGREQELNRKRAQQAVLDEAHVICGTLSGSGHDMFQSLNIEFETVIIDEAAQCVEVSSLIPLKYGCIKCILVGDPKQLPPTVFSKDAARFQYEQSLFVRMQNNYPDEVHLLDTQYRMHPDISVFPSRTFYDGLLKDGNGMAALRTQPWHASALLAPYRFYDVRGQHQSAPKGHSLINIAEIDVAMALFDRLRGDFGNYDFTGKVGIITPYKSQLRELKRRFTDKYGSQIEEIIDFNTTDAFQGRESEVIIFSCVRASPAGGIGFLQDIRRMNVGLTRAKSSLWVLGNSDSLVRGRYWKMLVEDAQSRDCYTTGNIMAMLRKPSSAYPANNYSSSTRSMLDVNAHVTQMNNEAGSRPSSAGGAANGSGKSAIKPEPQIKREPPVKTEPADPDRMEGVTIKFEDRLKAKKAAASAEKGTMDVDMEDADATSNVTADSGEGRAMTPSSNANGTRSASGSRAETPLSATGDEGADGAATKPRGAVVQPTKRFVPKKRPAASSPFMPKKPKAPLR</sequence>
<evidence type="ECO:0000256" key="4">
    <source>
        <dbReference type="ARBA" id="ARBA00022840"/>
    </source>
</evidence>
<keyword evidence="3 5" id="KW-0347">Helicase</keyword>
<feature type="compositionally biased region" description="Low complexity" evidence="6">
    <location>
        <begin position="1850"/>
        <end position="1868"/>
    </location>
</feature>
<dbReference type="InterPro" id="IPR056474">
    <property type="entry name" value="SEN1_barrel"/>
</dbReference>
<dbReference type="InterPro" id="IPR041677">
    <property type="entry name" value="DNA2/NAM7_AAA_11"/>
</dbReference>
<reference evidence="8 9" key="1">
    <citation type="journal article" date="2023" name="G3 (Bethesda)">
        <title>A chromosome-level genome assembly of Zasmidium syzygii isolated from banana leaves.</title>
        <authorList>
            <person name="van Westerhoven A.C."/>
            <person name="Mehrabi R."/>
            <person name="Talebi R."/>
            <person name="Steentjes M.B.F."/>
            <person name="Corcolon B."/>
            <person name="Chong P.A."/>
            <person name="Kema G.H.J."/>
            <person name="Seidl M.F."/>
        </authorList>
    </citation>
    <scope>NUCLEOTIDE SEQUENCE [LARGE SCALE GENOMIC DNA]</scope>
    <source>
        <strain evidence="8 9">P124</strain>
    </source>
</reference>
<evidence type="ECO:0000256" key="5">
    <source>
        <dbReference type="PROSITE-ProRule" id="PRU00560"/>
    </source>
</evidence>
<evidence type="ECO:0000259" key="7">
    <source>
        <dbReference type="PROSITE" id="PS51198"/>
    </source>
</evidence>
<feature type="region of interest" description="Disordered" evidence="6">
    <location>
        <begin position="1451"/>
        <end position="1470"/>
    </location>
</feature>
<dbReference type="InterPro" id="IPR047187">
    <property type="entry name" value="SF1_C_Upf1"/>
</dbReference>
<dbReference type="EMBL" id="JAXOVC010000001">
    <property type="protein sequence ID" value="KAK4508779.1"/>
    <property type="molecule type" value="Genomic_DNA"/>
</dbReference>
<evidence type="ECO:0000256" key="2">
    <source>
        <dbReference type="ARBA" id="ARBA00022801"/>
    </source>
</evidence>
<dbReference type="CDD" id="cd18042">
    <property type="entry name" value="DEXXQc_SETX"/>
    <property type="match status" value="1"/>
</dbReference>
<dbReference type="InterPro" id="IPR045055">
    <property type="entry name" value="DNA2/NAM7-like"/>
</dbReference>
<dbReference type="SUPFAM" id="SSF52540">
    <property type="entry name" value="P-loop containing nucleoside triphosphate hydrolases"/>
    <property type="match status" value="1"/>
</dbReference>
<evidence type="ECO:0000256" key="1">
    <source>
        <dbReference type="ARBA" id="ARBA00022741"/>
    </source>
</evidence>
<evidence type="ECO:0000313" key="9">
    <source>
        <dbReference type="Proteomes" id="UP001305779"/>
    </source>
</evidence>
<feature type="compositionally biased region" description="Acidic residues" evidence="6">
    <location>
        <begin position="1008"/>
        <end position="1022"/>
    </location>
</feature>
<name>A0ABR0F4A5_ZASCE</name>
<dbReference type="PROSITE" id="PS51198">
    <property type="entry name" value="UVRD_HELICASE_ATP_BIND"/>
    <property type="match status" value="1"/>
</dbReference>
<dbReference type="PANTHER" id="PTHR10887:SF495">
    <property type="entry name" value="HELICASE SENATAXIN ISOFORM X1-RELATED"/>
    <property type="match status" value="1"/>
</dbReference>
<feature type="compositionally biased region" description="Basic and acidic residues" evidence="6">
    <location>
        <begin position="1023"/>
        <end position="1034"/>
    </location>
</feature>
<feature type="compositionally biased region" description="Basic and acidic residues" evidence="6">
    <location>
        <begin position="912"/>
        <end position="930"/>
    </location>
</feature>
<dbReference type="Pfam" id="PF12726">
    <property type="entry name" value="SEN1_N"/>
    <property type="match status" value="1"/>
</dbReference>
<keyword evidence="1 5" id="KW-0547">Nucleotide-binding</keyword>
<feature type="compositionally biased region" description="Low complexity" evidence="6">
    <location>
        <begin position="1962"/>
        <end position="1973"/>
    </location>
</feature>
<feature type="domain" description="UvrD-like helicase ATP-binding" evidence="7">
    <location>
        <begin position="1286"/>
        <end position="1616"/>
    </location>
</feature>
<dbReference type="PANTHER" id="PTHR10887">
    <property type="entry name" value="DNA2/NAM7 HELICASE FAMILY"/>
    <property type="match status" value="1"/>
</dbReference>
<feature type="compositionally biased region" description="Polar residues" evidence="6">
    <location>
        <begin position="1940"/>
        <end position="1955"/>
    </location>
</feature>
<feature type="region of interest" description="Disordered" evidence="6">
    <location>
        <begin position="1909"/>
        <end position="2008"/>
    </location>
</feature>
<comment type="caution">
    <text evidence="8">The sequence shown here is derived from an EMBL/GenBank/DDBJ whole genome shotgun (WGS) entry which is preliminary data.</text>
</comment>
<dbReference type="Pfam" id="PF13086">
    <property type="entry name" value="AAA_11"/>
    <property type="match status" value="1"/>
</dbReference>
<dbReference type="InterPro" id="IPR014016">
    <property type="entry name" value="UvrD-like_ATP-bd"/>
</dbReference>
<dbReference type="InterPro" id="IPR041679">
    <property type="entry name" value="DNA2/NAM7-like_C"/>
</dbReference>
<protein>
    <recommendedName>
        <fullName evidence="7">UvrD-like helicase ATP-binding domain-containing protein</fullName>
    </recommendedName>
</protein>
<feature type="binding site" evidence="5">
    <location>
        <begin position="1307"/>
        <end position="1314"/>
    </location>
    <ligand>
        <name>ATP</name>
        <dbReference type="ChEBI" id="CHEBI:30616"/>
    </ligand>
</feature>
<dbReference type="Pfam" id="PF13087">
    <property type="entry name" value="AAA_12"/>
    <property type="match status" value="1"/>
</dbReference>
<feature type="compositionally biased region" description="Basic and acidic residues" evidence="6">
    <location>
        <begin position="1873"/>
        <end position="1897"/>
    </location>
</feature>
<feature type="region of interest" description="Disordered" evidence="6">
    <location>
        <begin position="1008"/>
        <end position="1059"/>
    </location>
</feature>
<evidence type="ECO:0000256" key="6">
    <source>
        <dbReference type="SAM" id="MobiDB-lite"/>
    </source>
</evidence>
<feature type="compositionally biased region" description="Low complexity" evidence="6">
    <location>
        <begin position="938"/>
        <end position="947"/>
    </location>
</feature>
<feature type="region of interest" description="Disordered" evidence="6">
    <location>
        <begin position="1847"/>
        <end position="1897"/>
    </location>
</feature>
<proteinExistence type="predicted"/>
<evidence type="ECO:0000313" key="8">
    <source>
        <dbReference type="EMBL" id="KAK4508779.1"/>
    </source>
</evidence>
<feature type="region of interest" description="Disordered" evidence="6">
    <location>
        <begin position="872"/>
        <end position="953"/>
    </location>
</feature>
<dbReference type="InterPro" id="IPR027417">
    <property type="entry name" value="P-loop_NTPase"/>
</dbReference>
<organism evidence="8 9">
    <name type="scientific">Zasmidium cellare</name>
    <name type="common">Wine cellar mold</name>
    <name type="synonym">Racodium cellare</name>
    <dbReference type="NCBI Taxonomy" id="395010"/>
    <lineage>
        <taxon>Eukaryota</taxon>
        <taxon>Fungi</taxon>
        <taxon>Dikarya</taxon>
        <taxon>Ascomycota</taxon>
        <taxon>Pezizomycotina</taxon>
        <taxon>Dothideomycetes</taxon>
        <taxon>Dothideomycetidae</taxon>
        <taxon>Mycosphaerellales</taxon>
        <taxon>Mycosphaerellaceae</taxon>
        <taxon>Zasmidium</taxon>
    </lineage>
</organism>
<dbReference type="Gene3D" id="3.40.50.300">
    <property type="entry name" value="P-loop containing nucleotide triphosphate hydrolases"/>
    <property type="match status" value="2"/>
</dbReference>
<keyword evidence="9" id="KW-1185">Reference proteome</keyword>